<evidence type="ECO:0000313" key="2">
    <source>
        <dbReference type="Proteomes" id="UP001310022"/>
    </source>
</evidence>
<gene>
    <name evidence="1" type="ORF">PEDI_19300</name>
</gene>
<dbReference type="EMBL" id="BQKE01000001">
    <property type="protein sequence ID" value="GJM61378.1"/>
    <property type="molecule type" value="Genomic_DNA"/>
</dbReference>
<proteinExistence type="predicted"/>
<organism evidence="1 2">
    <name type="scientific">Persicobacter diffluens</name>
    <dbReference type="NCBI Taxonomy" id="981"/>
    <lineage>
        <taxon>Bacteria</taxon>
        <taxon>Pseudomonadati</taxon>
        <taxon>Bacteroidota</taxon>
        <taxon>Cytophagia</taxon>
        <taxon>Cytophagales</taxon>
        <taxon>Persicobacteraceae</taxon>
        <taxon>Persicobacter</taxon>
    </lineage>
</organism>
<accession>A0AAN5ALZ4</accession>
<dbReference type="Proteomes" id="UP001310022">
    <property type="component" value="Unassembled WGS sequence"/>
</dbReference>
<name>A0AAN5ALZ4_9BACT</name>
<protein>
    <submittedName>
        <fullName evidence="1">Uncharacterized protein</fullName>
    </submittedName>
</protein>
<dbReference type="AlphaFoldDB" id="A0AAN5ALZ4"/>
<comment type="caution">
    <text evidence="1">The sequence shown here is derived from an EMBL/GenBank/DDBJ whole genome shotgun (WGS) entry which is preliminary data.</text>
</comment>
<reference evidence="1 2" key="1">
    <citation type="submission" date="2021-12" db="EMBL/GenBank/DDBJ databases">
        <title>Genome sequencing of bacteria with rrn-lacking chromosome and rrn-plasmid.</title>
        <authorList>
            <person name="Anda M."/>
            <person name="Iwasaki W."/>
        </authorList>
    </citation>
    <scope>NUCLEOTIDE SEQUENCE [LARGE SCALE GENOMIC DNA]</scope>
    <source>
        <strain evidence="1 2">NBRC 15940</strain>
    </source>
</reference>
<sequence length="39" mass="4808">MKWIYERTLIRFWVLAMTLRPVVRPLLELLSSIINRELH</sequence>
<keyword evidence="2" id="KW-1185">Reference proteome</keyword>
<evidence type="ECO:0000313" key="1">
    <source>
        <dbReference type="EMBL" id="GJM61378.1"/>
    </source>
</evidence>